<keyword evidence="2" id="KW-1185">Reference proteome</keyword>
<evidence type="ECO:0000313" key="2">
    <source>
        <dbReference type="Proteomes" id="UP000821845"/>
    </source>
</evidence>
<reference evidence="1" key="1">
    <citation type="submission" date="2020-05" db="EMBL/GenBank/DDBJ databases">
        <title>Large-scale comparative analyses of tick genomes elucidate their genetic diversity and vector capacities.</title>
        <authorList>
            <person name="Jia N."/>
            <person name="Wang J."/>
            <person name="Shi W."/>
            <person name="Du L."/>
            <person name="Sun Y."/>
            <person name="Zhan W."/>
            <person name="Jiang J."/>
            <person name="Wang Q."/>
            <person name="Zhang B."/>
            <person name="Ji P."/>
            <person name="Sakyi L.B."/>
            <person name="Cui X."/>
            <person name="Yuan T."/>
            <person name="Jiang B."/>
            <person name="Yang W."/>
            <person name="Lam T.T.-Y."/>
            <person name="Chang Q."/>
            <person name="Ding S."/>
            <person name="Wang X."/>
            <person name="Zhu J."/>
            <person name="Ruan X."/>
            <person name="Zhao L."/>
            <person name="Wei J."/>
            <person name="Que T."/>
            <person name="Du C."/>
            <person name="Cheng J."/>
            <person name="Dai P."/>
            <person name="Han X."/>
            <person name="Huang E."/>
            <person name="Gao Y."/>
            <person name="Liu J."/>
            <person name="Shao H."/>
            <person name="Ye R."/>
            <person name="Li L."/>
            <person name="Wei W."/>
            <person name="Wang X."/>
            <person name="Wang C."/>
            <person name="Yang T."/>
            <person name="Huo Q."/>
            <person name="Li W."/>
            <person name="Guo W."/>
            <person name="Chen H."/>
            <person name="Zhou L."/>
            <person name="Ni X."/>
            <person name="Tian J."/>
            <person name="Zhou Y."/>
            <person name="Sheng Y."/>
            <person name="Liu T."/>
            <person name="Pan Y."/>
            <person name="Xia L."/>
            <person name="Li J."/>
            <person name="Zhao F."/>
            <person name="Cao W."/>
        </authorList>
    </citation>
    <scope>NUCLEOTIDE SEQUENCE</scope>
    <source>
        <strain evidence="1">Hyas-2018</strain>
    </source>
</reference>
<evidence type="ECO:0000313" key="1">
    <source>
        <dbReference type="EMBL" id="KAH6934065.1"/>
    </source>
</evidence>
<protein>
    <submittedName>
        <fullName evidence="1">Uncharacterized protein</fullName>
    </submittedName>
</protein>
<dbReference type="EMBL" id="CM023484">
    <property type="protein sequence ID" value="KAH6934065.1"/>
    <property type="molecule type" value="Genomic_DNA"/>
</dbReference>
<sequence length="741" mass="83813">MALLQCYVNSSINTTLSEAACLPASPAAQLLLVGQLAIRSCISPMTAMEGTSQDVPLSVDSSPLGSQEEEAPLFGLLDVLILLALLGFAIYWLFLRRKKAPTFDPAAIKTFSIETSIQKADNTSFIGKMKSTGRNIVIFYGSQTGTAEEFAARLAKEANRFGLKAMVADPEECEMEDLTKLPEITNSMAIFCMATYGEGDPTDNAQDFYQWLQDGSVDLPGVNYAVFALGNKTYEHFNAMGKYVDKRLEELGATRVFEMGLGDDDANIEEDFVTWKERFWNAVCENFHLEISGEDINLRQYQLIVHTDLPAEKVFHGEISRLNSYATQKMQVVQLVCLPFDAKNPFLAPVRVHKEMYKGSRSCMHIEISIAGSKMRYDAGDHVAVYPMNDIAIVEKLGQMLKVDLDTVITLKNLDEDSSKKHPFPCPCSYRTALLYYVDITTPPRTHVLKEISEYASNEEEKKMLKMMSSSSDEGKSLYKQWVLNDCRSVVHILEDLPSARPPLDHLLELMPRLQARYYSISSSPKVYPDSIHMTAVKVEYETPTKRINHGVATGWLALKRPDNGTQPTLPVYVRRSQFKLPSRPQVPIVMVGPGTGLAPFRGFIQERDFLRREGKCKPVGEAVLYYGCRKKAEDYLYQEELEEYLANGTLTKLYLAFSRDQPHKVYVTHLLRQNKDEVWDLIGKKNGHFYICGDARNMARDVHEILLEIFRENGSMTEDEAVSYLKRMESQRRYSADVWS</sequence>
<dbReference type="Proteomes" id="UP000821845">
    <property type="component" value="Chromosome 4"/>
</dbReference>
<name>A0ACB7SHG9_HYAAI</name>
<comment type="caution">
    <text evidence="1">The sequence shown here is derived from an EMBL/GenBank/DDBJ whole genome shotgun (WGS) entry which is preliminary data.</text>
</comment>
<organism evidence="1 2">
    <name type="scientific">Hyalomma asiaticum</name>
    <name type="common">Tick</name>
    <dbReference type="NCBI Taxonomy" id="266040"/>
    <lineage>
        <taxon>Eukaryota</taxon>
        <taxon>Metazoa</taxon>
        <taxon>Ecdysozoa</taxon>
        <taxon>Arthropoda</taxon>
        <taxon>Chelicerata</taxon>
        <taxon>Arachnida</taxon>
        <taxon>Acari</taxon>
        <taxon>Parasitiformes</taxon>
        <taxon>Ixodida</taxon>
        <taxon>Ixodoidea</taxon>
        <taxon>Ixodidae</taxon>
        <taxon>Hyalomminae</taxon>
        <taxon>Hyalomma</taxon>
    </lineage>
</organism>
<proteinExistence type="predicted"/>
<gene>
    <name evidence="1" type="ORF">HPB50_019869</name>
</gene>
<accession>A0ACB7SHG9</accession>